<dbReference type="GeneID" id="106631900"/>
<dbReference type="RefSeq" id="XP_030915981.1">
    <property type="nucleotide sequence ID" value="XM_031060121.1"/>
</dbReference>
<feature type="signal peptide" evidence="13">
    <location>
        <begin position="1"/>
        <end position="22"/>
    </location>
</feature>
<keyword evidence="3" id="KW-0479">Metal-binding</keyword>
<dbReference type="PROSITE" id="PS50157">
    <property type="entry name" value="ZINC_FINGER_C2H2_2"/>
    <property type="match status" value="2"/>
</dbReference>
<dbReference type="InterPro" id="IPR034731">
    <property type="entry name" value="Znf_CCHC_FOG"/>
</dbReference>
<feature type="chain" id="PRO_5035447347" evidence="13">
    <location>
        <begin position="23"/>
        <end position="380"/>
    </location>
</feature>
<accession>A0A8N5I0N9</accession>
<feature type="domain" description="CCHC FOG-type" evidence="15">
    <location>
        <begin position="207"/>
        <end position="240"/>
    </location>
</feature>
<evidence type="ECO:0000313" key="17">
    <source>
        <dbReference type="RefSeq" id="XP_030915981.1"/>
    </source>
</evidence>
<evidence type="ECO:0000256" key="2">
    <source>
        <dbReference type="ARBA" id="ARBA00022491"/>
    </source>
</evidence>
<dbReference type="GO" id="GO:0030218">
    <property type="term" value="P:erythrocyte differentiation"/>
    <property type="evidence" value="ECO:0007669"/>
    <property type="project" value="TreeGrafter"/>
</dbReference>
<evidence type="ECO:0000256" key="7">
    <source>
        <dbReference type="ARBA" id="ARBA00023015"/>
    </source>
</evidence>
<evidence type="ECO:0000256" key="5">
    <source>
        <dbReference type="ARBA" id="ARBA00022771"/>
    </source>
</evidence>
<proteinExistence type="predicted"/>
<dbReference type="Proteomes" id="UP000504602">
    <property type="component" value="Unplaced"/>
</dbReference>
<dbReference type="InterPro" id="IPR049361">
    <property type="entry name" value="ZFPM1/2_PR"/>
</dbReference>
<feature type="compositionally biased region" description="Basic and acidic residues" evidence="12">
    <location>
        <begin position="100"/>
        <end position="117"/>
    </location>
</feature>
<dbReference type="SUPFAM" id="SSF57667">
    <property type="entry name" value="beta-beta-alpha zinc fingers"/>
    <property type="match status" value="2"/>
</dbReference>
<dbReference type="GO" id="GO:0005634">
    <property type="term" value="C:nucleus"/>
    <property type="evidence" value="ECO:0007669"/>
    <property type="project" value="UniProtKB-SubCell"/>
</dbReference>
<evidence type="ECO:0000256" key="1">
    <source>
        <dbReference type="ARBA" id="ARBA00004123"/>
    </source>
</evidence>
<keyword evidence="6" id="KW-0862">Zinc</keyword>
<evidence type="ECO:0000256" key="6">
    <source>
        <dbReference type="ARBA" id="ARBA00022833"/>
    </source>
</evidence>
<dbReference type="Pfam" id="PF21182">
    <property type="entry name" value="FOG1-like_PR"/>
    <property type="match status" value="1"/>
</dbReference>
<reference evidence="17" key="1">
    <citation type="submission" date="2025-08" db="UniProtKB">
        <authorList>
            <consortium name="RefSeq"/>
        </authorList>
    </citation>
    <scope>IDENTIFICATION</scope>
</reference>
<dbReference type="InterPro" id="IPR039746">
    <property type="entry name" value="FOG"/>
</dbReference>
<sequence>MAMMMLLLVMMMMMMKMMLARAHFAHPFLIMMVLVMVMMMVLLLVIMVIDGDDDDAGSLAAMEEGEDAPVGDKSPSERDGATSDCEGSAERDTCSPPGSEESRDALESPKEPEKPDPGENPQEPDSWNGPDELELEVRDGQRRVRSRQSLPEGFSWGPFAGSIHSEPASPGHGDTSPPLTLVLGDESCWLSLLPLVPGEPDANAVIYRKEDVFPCKDCGIWYRSERNLQAHLMYYCASRQSAGAGSPALDEKPKETYPNERVCPFPQCKKSCPSASSLEIHMRSHSGERPFVCLICLSAFTTKANCERHLKVHTDTLNGVCHSCGFISTTRDILYSHLVTNHMICQPGSKGEVFSPGSALPAAKPLAAGNGVRILPWECP</sequence>
<dbReference type="GO" id="GO:0009653">
    <property type="term" value="P:anatomical structure morphogenesis"/>
    <property type="evidence" value="ECO:0007669"/>
    <property type="project" value="UniProtKB-ARBA"/>
</dbReference>
<dbReference type="PANTHER" id="PTHR12958">
    <property type="entry name" value="FRIEND OF GATA2-RELATED"/>
    <property type="match status" value="1"/>
</dbReference>
<evidence type="ECO:0000313" key="16">
    <source>
        <dbReference type="Proteomes" id="UP000504602"/>
    </source>
</evidence>
<dbReference type="FunFam" id="3.30.160.60:FF:001079">
    <property type="entry name" value="zinc finger protein ZFPM1 isoform X2"/>
    <property type="match status" value="1"/>
</dbReference>
<keyword evidence="16" id="KW-1185">Reference proteome</keyword>
<evidence type="ECO:0000256" key="10">
    <source>
        <dbReference type="ARBA" id="ARBA00023242"/>
    </source>
</evidence>
<dbReference type="SMART" id="SM00355">
    <property type="entry name" value="ZnF_C2H2"/>
    <property type="match status" value="4"/>
</dbReference>
<evidence type="ECO:0000256" key="4">
    <source>
        <dbReference type="ARBA" id="ARBA00022737"/>
    </source>
</evidence>
<dbReference type="InterPro" id="IPR013087">
    <property type="entry name" value="Znf_C2H2_type"/>
</dbReference>
<evidence type="ECO:0000259" key="15">
    <source>
        <dbReference type="PROSITE" id="PS51810"/>
    </source>
</evidence>
<keyword evidence="10" id="KW-0539">Nucleus</keyword>
<dbReference type="OrthoDB" id="8742770at2759"/>
<keyword evidence="4" id="KW-0677">Repeat</keyword>
<dbReference type="GO" id="GO:0030219">
    <property type="term" value="P:megakaryocyte differentiation"/>
    <property type="evidence" value="ECO:0007669"/>
    <property type="project" value="TreeGrafter"/>
</dbReference>
<dbReference type="GO" id="GO:0003677">
    <property type="term" value="F:DNA binding"/>
    <property type="evidence" value="ECO:0007669"/>
    <property type="project" value="UniProtKB-KW"/>
</dbReference>
<dbReference type="Gene3D" id="3.30.160.60">
    <property type="entry name" value="Classic Zinc Finger"/>
    <property type="match status" value="2"/>
</dbReference>
<name>A0A8N5I0N9_GEOFO</name>
<dbReference type="GO" id="GO:0045944">
    <property type="term" value="P:positive regulation of transcription by RNA polymerase II"/>
    <property type="evidence" value="ECO:0007669"/>
    <property type="project" value="TreeGrafter"/>
</dbReference>
<keyword evidence="13" id="KW-0732">Signal</keyword>
<evidence type="ECO:0000256" key="13">
    <source>
        <dbReference type="SAM" id="SignalP"/>
    </source>
</evidence>
<dbReference type="InterPro" id="IPR036236">
    <property type="entry name" value="Znf_C2H2_sf"/>
</dbReference>
<keyword evidence="5 11" id="KW-0863">Zinc-finger</keyword>
<dbReference type="CTD" id="161882"/>
<dbReference type="FunFam" id="3.30.160.60:FF:004581">
    <property type="match status" value="1"/>
</dbReference>
<feature type="domain" description="C2H2-type" evidence="14">
    <location>
        <begin position="291"/>
        <end position="314"/>
    </location>
</feature>
<evidence type="ECO:0000256" key="3">
    <source>
        <dbReference type="ARBA" id="ARBA00022723"/>
    </source>
</evidence>
<keyword evidence="7" id="KW-0805">Transcription regulation</keyword>
<dbReference type="GO" id="GO:0000122">
    <property type="term" value="P:negative regulation of transcription by RNA polymerase II"/>
    <property type="evidence" value="ECO:0007669"/>
    <property type="project" value="TreeGrafter"/>
</dbReference>
<organism evidence="16 17">
    <name type="scientific">Geospiza fortis</name>
    <name type="common">Medium ground-finch</name>
    <dbReference type="NCBI Taxonomy" id="48883"/>
    <lineage>
        <taxon>Eukaryota</taxon>
        <taxon>Metazoa</taxon>
        <taxon>Chordata</taxon>
        <taxon>Craniata</taxon>
        <taxon>Vertebrata</taxon>
        <taxon>Euteleostomi</taxon>
        <taxon>Archelosauria</taxon>
        <taxon>Archosauria</taxon>
        <taxon>Dinosauria</taxon>
        <taxon>Saurischia</taxon>
        <taxon>Theropoda</taxon>
        <taxon>Coelurosauria</taxon>
        <taxon>Aves</taxon>
        <taxon>Neognathae</taxon>
        <taxon>Neoaves</taxon>
        <taxon>Telluraves</taxon>
        <taxon>Australaves</taxon>
        <taxon>Passeriformes</taxon>
        <taxon>Thraupidae</taxon>
        <taxon>Geospiza</taxon>
    </lineage>
</organism>
<dbReference type="GO" id="GO:0007507">
    <property type="term" value="P:heart development"/>
    <property type="evidence" value="ECO:0007669"/>
    <property type="project" value="TreeGrafter"/>
</dbReference>
<feature type="region of interest" description="Disordered" evidence="12">
    <location>
        <begin position="63"/>
        <end position="178"/>
    </location>
</feature>
<dbReference type="Pfam" id="PF00096">
    <property type="entry name" value="zf-C2H2"/>
    <property type="match status" value="1"/>
</dbReference>
<dbReference type="GO" id="GO:0008270">
    <property type="term" value="F:zinc ion binding"/>
    <property type="evidence" value="ECO:0007669"/>
    <property type="project" value="UniProtKB-KW"/>
</dbReference>
<keyword evidence="2" id="KW-0678">Repressor</keyword>
<dbReference type="AlphaFoldDB" id="A0A8N5I0N9"/>
<evidence type="ECO:0000256" key="11">
    <source>
        <dbReference type="PROSITE-ProRule" id="PRU00042"/>
    </source>
</evidence>
<feature type="domain" description="C2H2-type" evidence="14">
    <location>
        <begin position="261"/>
        <end position="290"/>
    </location>
</feature>
<keyword evidence="8" id="KW-0238">DNA-binding</keyword>
<evidence type="ECO:0000256" key="9">
    <source>
        <dbReference type="ARBA" id="ARBA00023163"/>
    </source>
</evidence>
<dbReference type="PROSITE" id="PS00028">
    <property type="entry name" value="ZINC_FINGER_C2H2_1"/>
    <property type="match status" value="2"/>
</dbReference>
<comment type="subcellular location">
    <subcellularLocation>
        <location evidence="1">Nucleus</location>
    </subcellularLocation>
</comment>
<evidence type="ECO:0000259" key="14">
    <source>
        <dbReference type="PROSITE" id="PS50157"/>
    </source>
</evidence>
<dbReference type="PROSITE" id="PS51810">
    <property type="entry name" value="ZF_CCHC_FOG"/>
    <property type="match status" value="1"/>
</dbReference>
<evidence type="ECO:0000256" key="12">
    <source>
        <dbReference type="SAM" id="MobiDB-lite"/>
    </source>
</evidence>
<dbReference type="GO" id="GO:0061629">
    <property type="term" value="F:RNA polymerase II-specific DNA-binding transcription factor binding"/>
    <property type="evidence" value="ECO:0007669"/>
    <property type="project" value="InterPro"/>
</dbReference>
<keyword evidence="9" id="KW-0804">Transcription</keyword>
<gene>
    <name evidence="17" type="primary">ZFPM1</name>
</gene>
<protein>
    <submittedName>
        <fullName evidence="17">Zinc finger protein ZFPM1</fullName>
    </submittedName>
</protein>
<dbReference type="PANTHER" id="PTHR12958:SF4">
    <property type="entry name" value="ZINC FINGER PROTEIN ZFPM1"/>
    <property type="match status" value="1"/>
</dbReference>
<evidence type="ECO:0000256" key="8">
    <source>
        <dbReference type="ARBA" id="ARBA00023125"/>
    </source>
</evidence>